<evidence type="ECO:0000313" key="1">
    <source>
        <dbReference type="EMBL" id="VFK27389.1"/>
    </source>
</evidence>
<sequence>MSEDIPTLEGRILQAVRGTLIDVIRDTTTKPGLHHPLSEHTREEIRHCLDLITARQREMAEAAGTPFEERPIFADQGSCNQAVSHQK</sequence>
<dbReference type="AlphaFoldDB" id="A0A450XDS1"/>
<proteinExistence type="predicted"/>
<gene>
    <name evidence="1" type="ORF">BECKMB1821G_GA0114241_102736</name>
    <name evidence="3" type="ORF">BECKMB1821H_GA0114242_105917</name>
    <name evidence="2" type="ORF">BECKMB1821I_GA0114274_11264</name>
</gene>
<reference evidence="1" key="1">
    <citation type="submission" date="2019-02" db="EMBL/GenBank/DDBJ databases">
        <authorList>
            <person name="Gruber-Vodicka R. H."/>
            <person name="Seah K. B. B."/>
        </authorList>
    </citation>
    <scope>NUCLEOTIDE SEQUENCE</scope>
    <source>
        <strain evidence="1">BECK_BZ197</strain>
        <strain evidence="3">BECK_BZ198</strain>
        <strain evidence="2">BECK_BZ199</strain>
    </source>
</reference>
<accession>A0A450XDS1</accession>
<evidence type="ECO:0000313" key="3">
    <source>
        <dbReference type="EMBL" id="VFK76497.1"/>
    </source>
</evidence>
<name>A0A450XDS1_9GAMM</name>
<dbReference type="EMBL" id="CAADGH010000059">
    <property type="protein sequence ID" value="VFK76497.1"/>
    <property type="molecule type" value="Genomic_DNA"/>
</dbReference>
<protein>
    <recommendedName>
        <fullName evidence="4">Segregation and condensation protein A</fullName>
    </recommendedName>
</protein>
<dbReference type="EMBL" id="CAADFO010000027">
    <property type="protein sequence ID" value="VFK27389.1"/>
    <property type="molecule type" value="Genomic_DNA"/>
</dbReference>
<organism evidence="1">
    <name type="scientific">Candidatus Kentrum sp. MB</name>
    <dbReference type="NCBI Taxonomy" id="2138164"/>
    <lineage>
        <taxon>Bacteria</taxon>
        <taxon>Pseudomonadati</taxon>
        <taxon>Pseudomonadota</taxon>
        <taxon>Gammaproteobacteria</taxon>
        <taxon>Candidatus Kentrum</taxon>
    </lineage>
</organism>
<evidence type="ECO:0008006" key="4">
    <source>
        <dbReference type="Google" id="ProtNLM"/>
    </source>
</evidence>
<dbReference type="EMBL" id="CAADFQ010000126">
    <property type="protein sequence ID" value="VFK35546.1"/>
    <property type="molecule type" value="Genomic_DNA"/>
</dbReference>
<evidence type="ECO:0000313" key="2">
    <source>
        <dbReference type="EMBL" id="VFK35546.1"/>
    </source>
</evidence>